<evidence type="ECO:0000256" key="4">
    <source>
        <dbReference type="PROSITE-ProRule" id="PRU00236"/>
    </source>
</evidence>
<feature type="active site" description="Proton acceptor" evidence="4">
    <location>
        <position position="111"/>
    </location>
</feature>
<organism evidence="6 7">
    <name type="scientific">Candidatus Rhodoblastus alkanivorans</name>
    <dbReference type="NCBI Taxonomy" id="2954117"/>
    <lineage>
        <taxon>Bacteria</taxon>
        <taxon>Pseudomonadati</taxon>
        <taxon>Pseudomonadota</taxon>
        <taxon>Alphaproteobacteria</taxon>
        <taxon>Hyphomicrobiales</taxon>
        <taxon>Rhodoblastaceae</taxon>
        <taxon>Rhodoblastus</taxon>
    </lineage>
</organism>
<feature type="binding site" evidence="4">
    <location>
        <position position="119"/>
    </location>
    <ligand>
        <name>Zn(2+)</name>
        <dbReference type="ChEBI" id="CHEBI:29105"/>
    </ligand>
</feature>
<feature type="domain" description="Deacetylase sirtuin-type" evidence="5">
    <location>
        <begin position="1"/>
        <end position="243"/>
    </location>
</feature>
<dbReference type="InterPro" id="IPR026591">
    <property type="entry name" value="Sirtuin_cat_small_dom_sf"/>
</dbReference>
<keyword evidence="7" id="KW-1185">Reference proteome</keyword>
<sequence length="243" mass="27472">MTGKPERRLVVFSGSGISADSGLDTFRTSGGESLWAQYDPEVVCNFECWEENFSLVHEFYSRRREELGKAAPNRAHFLAVEWEKRYNAELITQNVDDLFERAGARYVMHVHGFLTAMRCTSCGAQWLFGYRRFAPEADRCPRCGRLESVKPNVVFFNEPAPRYAEMWRSLESLTEDDVLIAIGTSGLVLPIGQIARRCPATTILSNLESAVSPRDDDFDHVVHGHAAEIAPKLDKLVADLMRR</sequence>
<protein>
    <recommendedName>
        <fullName evidence="1">protein acetyllysine N-acetyltransferase</fullName>
        <ecNumber evidence="1">2.3.1.286</ecNumber>
    </recommendedName>
</protein>
<feature type="binding site" evidence="4">
    <location>
        <position position="122"/>
    </location>
    <ligand>
        <name>Zn(2+)</name>
        <dbReference type="ChEBI" id="CHEBI:29105"/>
    </ligand>
</feature>
<keyword evidence="4" id="KW-0862">Zinc</keyword>
<reference evidence="6" key="1">
    <citation type="journal article" date="2022" name="ISME J.">
        <title>Identification of active gaseous-alkane degraders at natural gas seeps.</title>
        <authorList>
            <person name="Farhan Ul Haque M."/>
            <person name="Hernandez M."/>
            <person name="Crombie A.T."/>
            <person name="Murrell J.C."/>
        </authorList>
    </citation>
    <scope>NUCLEOTIDE SEQUENCE</scope>
    <source>
        <strain evidence="6">PC2</strain>
    </source>
</reference>
<comment type="caution">
    <text evidence="6">The sequence shown here is derived from an EMBL/GenBank/DDBJ whole genome shotgun (WGS) entry which is preliminary data.</text>
</comment>
<evidence type="ECO:0000256" key="2">
    <source>
        <dbReference type="ARBA" id="ARBA00022679"/>
    </source>
</evidence>
<dbReference type="PROSITE" id="PS50305">
    <property type="entry name" value="SIRTUIN"/>
    <property type="match status" value="1"/>
</dbReference>
<evidence type="ECO:0000256" key="3">
    <source>
        <dbReference type="ARBA" id="ARBA00023027"/>
    </source>
</evidence>
<evidence type="ECO:0000259" key="5">
    <source>
        <dbReference type="PROSITE" id="PS50305"/>
    </source>
</evidence>
<accession>A0ABS9Z681</accession>
<dbReference type="EC" id="2.3.1.286" evidence="1"/>
<name>A0ABS9Z681_9HYPH</name>
<dbReference type="SUPFAM" id="SSF52467">
    <property type="entry name" value="DHS-like NAD/FAD-binding domain"/>
    <property type="match status" value="1"/>
</dbReference>
<dbReference type="InterPro" id="IPR026590">
    <property type="entry name" value="Ssirtuin_cat_dom"/>
</dbReference>
<dbReference type="InterPro" id="IPR003000">
    <property type="entry name" value="Sirtuin"/>
</dbReference>
<dbReference type="InterPro" id="IPR029035">
    <property type="entry name" value="DHS-like_NAD/FAD-binding_dom"/>
</dbReference>
<keyword evidence="4" id="KW-0479">Metal-binding</keyword>
<dbReference type="InterPro" id="IPR050134">
    <property type="entry name" value="NAD-dep_sirtuin_deacylases"/>
</dbReference>
<keyword evidence="3" id="KW-0520">NAD</keyword>
<evidence type="ECO:0000256" key="1">
    <source>
        <dbReference type="ARBA" id="ARBA00012928"/>
    </source>
</evidence>
<evidence type="ECO:0000313" key="6">
    <source>
        <dbReference type="EMBL" id="MCI4682132.1"/>
    </source>
</evidence>
<evidence type="ECO:0000313" key="7">
    <source>
        <dbReference type="Proteomes" id="UP001139104"/>
    </source>
</evidence>
<dbReference type="PANTHER" id="PTHR11085">
    <property type="entry name" value="NAD-DEPENDENT PROTEIN DEACYLASE SIRTUIN-5, MITOCHONDRIAL-RELATED"/>
    <property type="match status" value="1"/>
</dbReference>
<keyword evidence="2" id="KW-0808">Transferase</keyword>
<gene>
    <name evidence="6" type="ORF">K2U94_05025</name>
</gene>
<dbReference type="Gene3D" id="3.30.1600.10">
    <property type="entry name" value="SIR2/SIRT2 'Small Domain"/>
    <property type="match status" value="1"/>
</dbReference>
<proteinExistence type="predicted"/>
<dbReference type="EMBL" id="JAIVFP010000001">
    <property type="protein sequence ID" value="MCI4682132.1"/>
    <property type="molecule type" value="Genomic_DNA"/>
</dbReference>
<feature type="binding site" evidence="4">
    <location>
        <position position="143"/>
    </location>
    <ligand>
        <name>Zn(2+)</name>
        <dbReference type="ChEBI" id="CHEBI:29105"/>
    </ligand>
</feature>
<dbReference type="RefSeq" id="WP_243066163.1">
    <property type="nucleotide sequence ID" value="NZ_JAIVFK010000002.1"/>
</dbReference>
<dbReference type="PANTHER" id="PTHR11085:SF10">
    <property type="entry name" value="NAD-DEPENDENT PROTEIN DEACYLASE SIRTUIN-5, MITOCHONDRIAL-RELATED"/>
    <property type="match status" value="1"/>
</dbReference>
<feature type="binding site" evidence="4">
    <location>
        <position position="140"/>
    </location>
    <ligand>
        <name>Zn(2+)</name>
        <dbReference type="ChEBI" id="CHEBI:29105"/>
    </ligand>
</feature>
<dbReference type="Proteomes" id="UP001139104">
    <property type="component" value="Unassembled WGS sequence"/>
</dbReference>
<dbReference type="Pfam" id="PF02146">
    <property type="entry name" value="SIR2"/>
    <property type="match status" value="1"/>
</dbReference>
<dbReference type="Gene3D" id="3.40.50.1220">
    <property type="entry name" value="TPP-binding domain"/>
    <property type="match status" value="1"/>
</dbReference>